<evidence type="ECO:0000313" key="2">
    <source>
        <dbReference type="EMBL" id="KKF95105.1"/>
    </source>
</evidence>
<comment type="caution">
    <text evidence="2">The sequence shown here is derived from an EMBL/GenBank/DDBJ whole genome shotgun (WGS) entry which is preliminary data.</text>
</comment>
<gene>
    <name evidence="2" type="primary">lip3</name>
    <name evidence="2" type="ORF">CFO_g2543</name>
</gene>
<dbReference type="Pfam" id="PF00561">
    <property type="entry name" value="Abhydrolase_1"/>
    <property type="match status" value="1"/>
</dbReference>
<dbReference type="GO" id="GO:0004806">
    <property type="term" value="F:triacylglycerol lipase activity"/>
    <property type="evidence" value="ECO:0007669"/>
    <property type="project" value="UniProtKB-EC"/>
</dbReference>
<dbReference type="EMBL" id="LBBL01000120">
    <property type="protein sequence ID" value="KKF95105.1"/>
    <property type="molecule type" value="Genomic_DNA"/>
</dbReference>
<dbReference type="Gene3D" id="3.40.50.1820">
    <property type="entry name" value="alpha/beta hydrolase"/>
    <property type="match status" value="1"/>
</dbReference>
<dbReference type="PANTHER" id="PTHR43798">
    <property type="entry name" value="MONOACYLGLYCEROL LIPASE"/>
    <property type="match status" value="1"/>
</dbReference>
<dbReference type="GO" id="GO:0046464">
    <property type="term" value="P:acylglycerol catabolic process"/>
    <property type="evidence" value="ECO:0007669"/>
    <property type="project" value="TreeGrafter"/>
</dbReference>
<feature type="domain" description="AB hydrolase-1" evidence="1">
    <location>
        <begin position="101"/>
        <end position="383"/>
    </location>
</feature>
<dbReference type="InterPro" id="IPR000073">
    <property type="entry name" value="AB_hydrolase_1"/>
</dbReference>
<evidence type="ECO:0000259" key="1">
    <source>
        <dbReference type="Pfam" id="PF00561"/>
    </source>
</evidence>
<organism evidence="2 3">
    <name type="scientific">Ceratocystis fimbriata f. sp. platani</name>
    <dbReference type="NCBI Taxonomy" id="88771"/>
    <lineage>
        <taxon>Eukaryota</taxon>
        <taxon>Fungi</taxon>
        <taxon>Dikarya</taxon>
        <taxon>Ascomycota</taxon>
        <taxon>Pezizomycotina</taxon>
        <taxon>Sordariomycetes</taxon>
        <taxon>Hypocreomycetidae</taxon>
        <taxon>Microascales</taxon>
        <taxon>Ceratocystidaceae</taxon>
        <taxon>Ceratocystis</taxon>
    </lineage>
</organism>
<dbReference type="OrthoDB" id="408373at2759"/>
<proteinExistence type="predicted"/>
<accession>A0A0F8B4C4</accession>
<dbReference type="GO" id="GO:0047372">
    <property type="term" value="F:monoacylglycerol lipase activity"/>
    <property type="evidence" value="ECO:0007669"/>
    <property type="project" value="TreeGrafter"/>
</dbReference>
<keyword evidence="2" id="KW-0378">Hydrolase</keyword>
<protein>
    <submittedName>
        <fullName evidence="2">Lipase 3</fullName>
        <ecNumber evidence="2">3.1.1.3</ecNumber>
    </submittedName>
</protein>
<name>A0A0F8B4C4_CERFI</name>
<dbReference type="PRINTS" id="PR00111">
    <property type="entry name" value="ABHYDROLASE"/>
</dbReference>
<dbReference type="GO" id="GO:0016020">
    <property type="term" value="C:membrane"/>
    <property type="evidence" value="ECO:0007669"/>
    <property type="project" value="TreeGrafter"/>
</dbReference>
<evidence type="ECO:0000313" key="3">
    <source>
        <dbReference type="Proteomes" id="UP000034841"/>
    </source>
</evidence>
<dbReference type="EC" id="3.1.1.3" evidence="2"/>
<dbReference type="Proteomes" id="UP000034841">
    <property type="component" value="Unassembled WGS sequence"/>
</dbReference>
<dbReference type="PANTHER" id="PTHR43798:SF33">
    <property type="entry name" value="HYDROLASE, PUTATIVE (AFU_ORTHOLOGUE AFUA_2G14860)-RELATED"/>
    <property type="match status" value="1"/>
</dbReference>
<keyword evidence="3" id="KW-1185">Reference proteome</keyword>
<reference evidence="2 3" key="1">
    <citation type="submission" date="2015-04" db="EMBL/GenBank/DDBJ databases">
        <title>Genome sequence of Ceratocystis platani, a major pathogen of plane trees.</title>
        <authorList>
            <person name="Belbahri L."/>
        </authorList>
    </citation>
    <scope>NUCLEOTIDE SEQUENCE [LARGE SCALE GENOMIC DNA]</scope>
    <source>
        <strain evidence="2 3">CFO</strain>
    </source>
</reference>
<dbReference type="SUPFAM" id="SSF53474">
    <property type="entry name" value="alpha/beta-Hydrolases"/>
    <property type="match status" value="1"/>
</dbReference>
<dbReference type="AlphaFoldDB" id="A0A0F8B4C4"/>
<dbReference type="InterPro" id="IPR050266">
    <property type="entry name" value="AB_hydrolase_sf"/>
</dbReference>
<dbReference type="InterPro" id="IPR029058">
    <property type="entry name" value="AB_hydrolase_fold"/>
</dbReference>
<sequence>MSQAVLSTANIRALQLPVALTVATVSAYLYARPAIGFTPSPAAPPPLKAPSRAAAEDAQLSDAQRAVHAYPADILPGGRLVQTPYGAVNVYEWGPETGEKVLLLHGIGAPALALQDLAETLVAKGCRVMIFDLFGRGYSDAPSDLPFDERLYISQILLVLASSDLAWTGTEAFHLLGYSLGGALAVAFARYYPRMLKSLTLLSPGGLVRPSHFGLFDRLCLAEGLLPEGLIRWMMHKILTPWDHKIPAGGEDRPALAQTATPDFDRVVLSPANNARRQVGDTIWHQLDNHQGFLQAYLGTLRKAPVCDQGKPGGSWFDLRAVLEERRLNKTIPGLPGGRIMVVLADDDDIVDRHEMLADAKKTLGEEAMETVVIKGDHAIAITKGAEIAEKMVEFWNR</sequence>